<feature type="region of interest" description="Disordered" evidence="8">
    <location>
        <begin position="158"/>
        <end position="237"/>
    </location>
</feature>
<proteinExistence type="predicted"/>
<feature type="domain" description="Cell growth-regulating nucleolar protein-like winged helix" evidence="10">
    <location>
        <begin position="243"/>
        <end position="308"/>
    </location>
</feature>
<name>A0AA39C7G1_9HYME</name>
<dbReference type="Proteomes" id="UP001168990">
    <property type="component" value="Unassembled WGS sequence"/>
</dbReference>
<reference evidence="11" key="1">
    <citation type="journal article" date="2023" name="bioRxiv">
        <title>Scaffold-level genome assemblies of two parasitoid biocontrol wasps reveal the parthenogenesis mechanism and an associated novel virus.</title>
        <authorList>
            <person name="Inwood S."/>
            <person name="Skelly J."/>
            <person name="Guhlin J."/>
            <person name="Harrop T."/>
            <person name="Goldson S."/>
            <person name="Dearden P."/>
        </authorList>
    </citation>
    <scope>NUCLEOTIDE SEQUENCE</scope>
    <source>
        <strain evidence="11">Irish</strain>
        <tissue evidence="11">Whole body</tissue>
    </source>
</reference>
<dbReference type="GO" id="GO:0005730">
    <property type="term" value="C:nucleolus"/>
    <property type="evidence" value="ECO:0007669"/>
    <property type="project" value="TreeGrafter"/>
</dbReference>
<evidence type="ECO:0000256" key="5">
    <source>
        <dbReference type="ARBA" id="ARBA00022833"/>
    </source>
</evidence>
<feature type="domain" description="Zinc finger C2H2 LYAR-type" evidence="9">
    <location>
        <begin position="32"/>
        <end position="59"/>
    </location>
</feature>
<feature type="compositionally biased region" description="Basic and acidic residues" evidence="8">
    <location>
        <begin position="216"/>
        <end position="232"/>
    </location>
</feature>
<sequence length="311" mass="35795">MVVFTCNNCGDSLQKPRVAKHYQFQCRKAISLTCVDCFKDFLGDEYVVHTKCITEAERYGSKDYVAKPSANKGEKKQQEWIKIVNNVINGVNNLTNDEKNILQHISKHENIPRKKAKFMNFVKSSMGFRVNMNAVESCWIKIEAASNEIANNNKSIEAKKVDGPSNNDNGENINVNSIENTQENEKTEKKSKKRKHDELDVDKNDVKQPKVKLNGKKIESNNDLSTDKQEVQKEDEEITNPEVKFDWRSRILHTLGTKQEISLRKLEKKVVAKYLKHSNKLTNEQAIARLHKKINKMPELILDGDIVKRQQ</sequence>
<evidence type="ECO:0000313" key="12">
    <source>
        <dbReference type="Proteomes" id="UP001168990"/>
    </source>
</evidence>
<comment type="subcellular location">
    <subcellularLocation>
        <location evidence="1">Nucleus</location>
    </subcellularLocation>
</comment>
<evidence type="ECO:0000256" key="8">
    <source>
        <dbReference type="SAM" id="MobiDB-lite"/>
    </source>
</evidence>
<accession>A0AA39C7G1</accession>
<evidence type="ECO:0000256" key="1">
    <source>
        <dbReference type="ARBA" id="ARBA00004123"/>
    </source>
</evidence>
<dbReference type="GO" id="GO:0006364">
    <property type="term" value="P:rRNA processing"/>
    <property type="evidence" value="ECO:0007669"/>
    <property type="project" value="TreeGrafter"/>
</dbReference>
<protein>
    <recommendedName>
        <fullName evidence="13">Cell growth-regulating nucleolar protein</fullName>
    </recommendedName>
</protein>
<dbReference type="GO" id="GO:0008270">
    <property type="term" value="F:zinc ion binding"/>
    <property type="evidence" value="ECO:0007669"/>
    <property type="project" value="UniProtKB-KW"/>
</dbReference>
<evidence type="ECO:0000256" key="2">
    <source>
        <dbReference type="ARBA" id="ARBA00022723"/>
    </source>
</evidence>
<dbReference type="EMBL" id="JAQQBS010001424">
    <property type="protein sequence ID" value="KAK0159263.1"/>
    <property type="molecule type" value="Genomic_DNA"/>
</dbReference>
<dbReference type="FunFam" id="3.30.1490.490:FF:000001">
    <property type="entry name" value="cell growth-regulating nucleolar protein-like"/>
    <property type="match status" value="1"/>
</dbReference>
<dbReference type="InterPro" id="IPR039999">
    <property type="entry name" value="LYAR"/>
</dbReference>
<dbReference type="AlphaFoldDB" id="A0AA39C7G1"/>
<evidence type="ECO:0008006" key="13">
    <source>
        <dbReference type="Google" id="ProtNLM"/>
    </source>
</evidence>
<dbReference type="PANTHER" id="PTHR13100">
    <property type="entry name" value="CELL GROWTH-REGULATING NUCLEOLAR PROTEIN LYAR"/>
    <property type="match status" value="1"/>
</dbReference>
<dbReference type="InterPro" id="IPR014898">
    <property type="entry name" value="Znf_C2H2_LYAR"/>
</dbReference>
<dbReference type="Gene3D" id="3.30.1490.490">
    <property type="match status" value="1"/>
</dbReference>
<reference evidence="11" key="2">
    <citation type="submission" date="2023-03" db="EMBL/GenBank/DDBJ databases">
        <authorList>
            <person name="Inwood S.N."/>
            <person name="Skelly J.G."/>
            <person name="Guhlin J."/>
            <person name="Harrop T.W.R."/>
            <person name="Goldson S.G."/>
            <person name="Dearden P.K."/>
        </authorList>
    </citation>
    <scope>NUCLEOTIDE SEQUENCE</scope>
    <source>
        <strain evidence="11">Irish</strain>
        <tissue evidence="11">Whole body</tissue>
    </source>
</reference>
<dbReference type="PROSITE" id="PS51804">
    <property type="entry name" value="ZF_C2HC_LYAR"/>
    <property type="match status" value="2"/>
</dbReference>
<gene>
    <name evidence="11" type="ORF">PV328_010160</name>
</gene>
<keyword evidence="5" id="KW-0862">Zinc</keyword>
<evidence type="ECO:0000256" key="4">
    <source>
        <dbReference type="ARBA" id="ARBA00022771"/>
    </source>
</evidence>
<dbReference type="Pfam" id="PF08790">
    <property type="entry name" value="zf-LYAR"/>
    <property type="match status" value="1"/>
</dbReference>
<feature type="compositionally biased region" description="Basic and acidic residues" evidence="8">
    <location>
        <begin position="196"/>
        <end position="208"/>
    </location>
</feature>
<evidence type="ECO:0000313" key="11">
    <source>
        <dbReference type="EMBL" id="KAK0159263.1"/>
    </source>
</evidence>
<keyword evidence="2" id="KW-0479">Metal-binding</keyword>
<dbReference type="Pfam" id="PF25879">
    <property type="entry name" value="WHD_LYAR"/>
    <property type="match status" value="1"/>
</dbReference>
<evidence type="ECO:0000256" key="3">
    <source>
        <dbReference type="ARBA" id="ARBA00022737"/>
    </source>
</evidence>
<feature type="compositionally biased region" description="Polar residues" evidence="8">
    <location>
        <begin position="164"/>
        <end position="178"/>
    </location>
</feature>
<keyword evidence="6" id="KW-0539">Nucleus</keyword>
<evidence type="ECO:0000256" key="7">
    <source>
        <dbReference type="PROSITE-ProRule" id="PRU01145"/>
    </source>
</evidence>
<evidence type="ECO:0000259" key="10">
    <source>
        <dbReference type="Pfam" id="PF25879"/>
    </source>
</evidence>
<keyword evidence="3" id="KW-0677">Repeat</keyword>
<dbReference type="GO" id="GO:0000122">
    <property type="term" value="P:negative regulation of transcription by RNA polymerase II"/>
    <property type="evidence" value="ECO:0007669"/>
    <property type="project" value="TreeGrafter"/>
</dbReference>
<evidence type="ECO:0000259" key="9">
    <source>
        <dbReference type="Pfam" id="PF08790"/>
    </source>
</evidence>
<organism evidence="11 12">
    <name type="scientific">Microctonus aethiopoides</name>
    <dbReference type="NCBI Taxonomy" id="144406"/>
    <lineage>
        <taxon>Eukaryota</taxon>
        <taxon>Metazoa</taxon>
        <taxon>Ecdysozoa</taxon>
        <taxon>Arthropoda</taxon>
        <taxon>Hexapoda</taxon>
        <taxon>Insecta</taxon>
        <taxon>Pterygota</taxon>
        <taxon>Neoptera</taxon>
        <taxon>Endopterygota</taxon>
        <taxon>Hymenoptera</taxon>
        <taxon>Apocrita</taxon>
        <taxon>Ichneumonoidea</taxon>
        <taxon>Braconidae</taxon>
        <taxon>Euphorinae</taxon>
        <taxon>Microctonus</taxon>
    </lineage>
</organism>
<dbReference type="InterPro" id="IPR058719">
    <property type="entry name" value="WHD_LYAR"/>
</dbReference>
<dbReference type="GO" id="GO:0003677">
    <property type="term" value="F:DNA binding"/>
    <property type="evidence" value="ECO:0007669"/>
    <property type="project" value="InterPro"/>
</dbReference>
<evidence type="ECO:0000256" key="6">
    <source>
        <dbReference type="ARBA" id="ARBA00023242"/>
    </source>
</evidence>
<comment type="caution">
    <text evidence="11">The sequence shown here is derived from an EMBL/GenBank/DDBJ whole genome shotgun (WGS) entry which is preliminary data.</text>
</comment>
<keyword evidence="4 7" id="KW-0863">Zinc-finger</keyword>
<dbReference type="InterPro" id="IPR036236">
    <property type="entry name" value="Znf_C2H2_sf"/>
</dbReference>
<keyword evidence="12" id="KW-1185">Reference proteome</keyword>
<dbReference type="PANTHER" id="PTHR13100:SF10">
    <property type="entry name" value="CELL GROWTH-REGULATING NUCLEOLAR PROTEIN"/>
    <property type="match status" value="1"/>
</dbReference>
<dbReference type="SUPFAM" id="SSF57667">
    <property type="entry name" value="beta-beta-alpha zinc fingers"/>
    <property type="match status" value="2"/>
</dbReference>